<dbReference type="Gene3D" id="3.30.2450.20">
    <property type="match status" value="1"/>
</dbReference>
<dbReference type="EMBL" id="PGTZ01000006">
    <property type="protein sequence ID" value="PJI95186.1"/>
    <property type="molecule type" value="Genomic_DNA"/>
</dbReference>
<keyword evidence="3" id="KW-1185">Reference proteome</keyword>
<feature type="domain" description="CdiI C-terminal" evidence="1">
    <location>
        <begin position="5"/>
        <end position="69"/>
    </location>
</feature>
<dbReference type="InterPro" id="IPR053755">
    <property type="entry name" value="CDI_immunity_sf"/>
</dbReference>
<protein>
    <recommendedName>
        <fullName evidence="1">CdiI C-terminal domain-containing protein</fullName>
    </recommendedName>
</protein>
<dbReference type="AlphaFoldDB" id="A0A2M8WW83"/>
<comment type="caution">
    <text evidence="2">The sequence shown here is derived from an EMBL/GenBank/DDBJ whole genome shotgun (WGS) entry which is preliminary data.</text>
</comment>
<organism evidence="2 3">
    <name type="scientific">Luteimicrobium subarcticum</name>
    <dbReference type="NCBI Taxonomy" id="620910"/>
    <lineage>
        <taxon>Bacteria</taxon>
        <taxon>Bacillati</taxon>
        <taxon>Actinomycetota</taxon>
        <taxon>Actinomycetes</taxon>
        <taxon>Micrococcales</taxon>
        <taxon>Luteimicrobium</taxon>
    </lineage>
</organism>
<name>A0A2M8WW83_9MICO</name>
<evidence type="ECO:0000259" key="1">
    <source>
        <dbReference type="Pfam" id="PF18228"/>
    </source>
</evidence>
<dbReference type="Proteomes" id="UP000231586">
    <property type="component" value="Unassembled WGS sequence"/>
</dbReference>
<dbReference type="InterPro" id="IPR040509">
    <property type="entry name" value="CdiI_C"/>
</dbReference>
<evidence type="ECO:0000313" key="2">
    <source>
        <dbReference type="EMBL" id="PJI95186.1"/>
    </source>
</evidence>
<dbReference type="Pfam" id="PF18228">
    <property type="entry name" value="CdiI_N"/>
    <property type="match status" value="1"/>
</dbReference>
<proteinExistence type="predicted"/>
<evidence type="ECO:0000313" key="3">
    <source>
        <dbReference type="Proteomes" id="UP000231586"/>
    </source>
</evidence>
<reference evidence="2 3" key="1">
    <citation type="submission" date="2017-11" db="EMBL/GenBank/DDBJ databases">
        <title>Genomic Encyclopedia of Archaeal and Bacterial Type Strains, Phase II (KMG-II): From Individual Species to Whole Genera.</title>
        <authorList>
            <person name="Goeker M."/>
        </authorList>
    </citation>
    <scope>NUCLEOTIDE SEQUENCE [LARGE SCALE GENOMIC DNA]</scope>
    <source>
        <strain evidence="2 3">DSM 22413</strain>
    </source>
</reference>
<accession>A0A2M8WW83</accession>
<gene>
    <name evidence="2" type="ORF">CLV34_1042</name>
</gene>
<dbReference type="RefSeq" id="WP_100349090.1">
    <property type="nucleotide sequence ID" value="NZ_PGTZ01000006.1"/>
</dbReference>
<sequence>MPGSFVLTRPVCRRGDAVMIQNAVVFLDQLTTSFDPFCPWLSVDVRATVDEDGNTSSERRTTVDAVREFVAHARPAS</sequence>